<evidence type="ECO:0000256" key="1">
    <source>
        <dbReference type="ARBA" id="ARBA00004123"/>
    </source>
</evidence>
<feature type="compositionally biased region" description="Basic and acidic residues" evidence="8">
    <location>
        <begin position="501"/>
        <end position="526"/>
    </location>
</feature>
<comment type="caution">
    <text evidence="11">The sequence shown here is derived from an EMBL/GenBank/DDBJ whole genome shotgun (WGS) entry which is preliminary data.</text>
</comment>
<dbReference type="EMBL" id="BAAFGZ010000075">
    <property type="protein sequence ID" value="GAB0134318.1"/>
    <property type="molecule type" value="Genomic_DNA"/>
</dbReference>
<dbReference type="Gene3D" id="2.170.210.10">
    <property type="entry name" value="DNA double-strand break repair and VJ recombination XRCC4, N-terminal"/>
    <property type="match status" value="1"/>
</dbReference>
<keyword evidence="12" id="KW-1185">Reference proteome</keyword>
<sequence length="537" mass="58523">MSTVKPETWRPLPLPVSSGLPVLLVSVDVGPSSYAVSISDMANIWSENLDRKAICMRGWSENTSIDPSDTAENMTKFLSCLKAALDPAQNGHNTTSLTLSPAARSDAGEDGLTIKLTCRLSGLDPLRWPMHLKKQPPSTIATELVLPLIQSQSDKIEEVDSLLEIIKRKDAVITKLSDKLEAMGAGLEHVFTALSGRKKVTRAAAENRVKGVGLFDELKWKDELDTHALGSRSLKELVQGVFGEKGLQSRTSLEIDKSPELGKWWHDFRPTIRISPQKQTESTLSKDGPPSIPLQSTNGDDDDDFQIQSTPPHLKSTEETSRATNRSYKTGVIREEEQDSITPDAGPPPVLSDRRRQPETTTTSSRLGAIGGKNQPAQPRSPLPPADGYTAKLSLDDNEETASEASDEDDVTASLPNTSPVSSPKNPAPKQAQKKGGLGTIGGGAKKADPLAKEPEATIAKDTNHQNLGTIRGKLASPVKQEDNDSRGRTKERNEGSPLEHMSRETSQERADRKREELKRELEKKAAAGPVKKKRRF</sequence>
<evidence type="ECO:0000259" key="9">
    <source>
        <dbReference type="Pfam" id="PF09302"/>
    </source>
</evidence>
<feature type="domain" description="XLF-like coiled-coil region" evidence="10">
    <location>
        <begin position="136"/>
        <end position="188"/>
    </location>
</feature>
<keyword evidence="4" id="KW-0234">DNA repair</keyword>
<dbReference type="Pfam" id="PF21928">
    <property type="entry name" value="XLF_CC"/>
    <property type="match status" value="1"/>
</dbReference>
<evidence type="ECO:0000256" key="3">
    <source>
        <dbReference type="ARBA" id="ARBA00023125"/>
    </source>
</evidence>
<dbReference type="InterPro" id="IPR052287">
    <property type="entry name" value="NHEJ_factor"/>
</dbReference>
<evidence type="ECO:0000256" key="7">
    <source>
        <dbReference type="ARBA" id="ARBA00044529"/>
    </source>
</evidence>
<evidence type="ECO:0000259" key="10">
    <source>
        <dbReference type="Pfam" id="PF21928"/>
    </source>
</evidence>
<feature type="compositionally biased region" description="Polar residues" evidence="8">
    <location>
        <begin position="274"/>
        <end position="285"/>
    </location>
</feature>
<evidence type="ECO:0000256" key="5">
    <source>
        <dbReference type="ARBA" id="ARBA00023242"/>
    </source>
</evidence>
<dbReference type="PANTHER" id="PTHR32235">
    <property type="entry name" value="NON-HOMOLOGOUS END-JOINING FACTOR 1"/>
    <property type="match status" value="1"/>
</dbReference>
<organism evidence="11 12">
    <name type="scientific">Epichloe bromicola</name>
    <dbReference type="NCBI Taxonomy" id="79588"/>
    <lineage>
        <taxon>Eukaryota</taxon>
        <taxon>Fungi</taxon>
        <taxon>Dikarya</taxon>
        <taxon>Ascomycota</taxon>
        <taxon>Pezizomycotina</taxon>
        <taxon>Sordariomycetes</taxon>
        <taxon>Hypocreomycetidae</taxon>
        <taxon>Hypocreales</taxon>
        <taxon>Clavicipitaceae</taxon>
        <taxon>Epichloe</taxon>
    </lineage>
</organism>
<dbReference type="InterPro" id="IPR053829">
    <property type="entry name" value="XLF-like_CC"/>
</dbReference>
<dbReference type="InterPro" id="IPR038051">
    <property type="entry name" value="XRCC4-like_N_sf"/>
</dbReference>
<feature type="compositionally biased region" description="Gly residues" evidence="8">
    <location>
        <begin position="436"/>
        <end position="445"/>
    </location>
</feature>
<evidence type="ECO:0000256" key="2">
    <source>
        <dbReference type="ARBA" id="ARBA00022763"/>
    </source>
</evidence>
<feature type="compositionally biased region" description="Basic and acidic residues" evidence="8">
    <location>
        <begin position="480"/>
        <end position="495"/>
    </location>
</feature>
<name>A0ABQ0CLL1_9HYPO</name>
<keyword evidence="5" id="KW-0539">Nucleus</keyword>
<dbReference type="CDD" id="cd22285">
    <property type="entry name" value="HD_XLF_N"/>
    <property type="match status" value="1"/>
</dbReference>
<feature type="compositionally biased region" description="Polar residues" evidence="8">
    <location>
        <begin position="414"/>
        <end position="423"/>
    </location>
</feature>
<feature type="compositionally biased region" description="Basic and acidic residues" evidence="8">
    <location>
        <begin position="446"/>
        <end position="456"/>
    </location>
</feature>
<comment type="similarity">
    <text evidence="6">Belongs to the XRCC4-XLF family. XLF subfamily.</text>
</comment>
<keyword evidence="2" id="KW-0227">DNA damage</keyword>
<dbReference type="InterPro" id="IPR015381">
    <property type="entry name" value="XLF-like_N"/>
</dbReference>
<protein>
    <recommendedName>
        <fullName evidence="7">Non-homologous end-joining factor 1</fullName>
    </recommendedName>
</protein>
<proteinExistence type="inferred from homology"/>
<feature type="region of interest" description="Disordered" evidence="8">
    <location>
        <begin position="272"/>
        <end position="537"/>
    </location>
</feature>
<gene>
    <name evidence="11" type="primary">g2695</name>
    <name evidence="11" type="ORF">EsDP_00002695</name>
</gene>
<dbReference type="Pfam" id="PF09302">
    <property type="entry name" value="XLF"/>
    <property type="match status" value="1"/>
</dbReference>
<reference evidence="12" key="1">
    <citation type="submission" date="2024-06" db="EMBL/GenBank/DDBJ databases">
        <title>Draft Genome Sequences of Epichloe bromicola Strains Isolated from Elymus ciliaris.</title>
        <authorList>
            <consortium name="Epichloe bromicola genome sequencing consortium"/>
            <person name="Miura A."/>
            <person name="Imano S."/>
            <person name="Ashida A."/>
            <person name="Sato I."/>
            <person name="Chiba S."/>
            <person name="Tanaka A."/>
            <person name="Camagna M."/>
            <person name="Takemoto D."/>
        </authorList>
    </citation>
    <scope>NUCLEOTIDE SEQUENCE [LARGE SCALE GENOMIC DNA]</scope>
    <source>
        <strain evidence="12">DP</strain>
    </source>
</reference>
<comment type="subcellular location">
    <subcellularLocation>
        <location evidence="1">Nucleus</location>
    </subcellularLocation>
</comment>
<feature type="compositionally biased region" description="Acidic residues" evidence="8">
    <location>
        <begin position="396"/>
        <end position="411"/>
    </location>
</feature>
<feature type="domain" description="XLF-like N-terminal" evidence="9">
    <location>
        <begin position="9"/>
        <end position="134"/>
    </location>
</feature>
<dbReference type="Proteomes" id="UP001562357">
    <property type="component" value="Unassembled WGS sequence"/>
</dbReference>
<evidence type="ECO:0000256" key="8">
    <source>
        <dbReference type="SAM" id="MobiDB-lite"/>
    </source>
</evidence>
<evidence type="ECO:0000313" key="11">
    <source>
        <dbReference type="EMBL" id="GAB0134318.1"/>
    </source>
</evidence>
<dbReference type="PANTHER" id="PTHR32235:SF1">
    <property type="entry name" value="NON-HOMOLOGOUS END-JOINING FACTOR 1"/>
    <property type="match status" value="1"/>
</dbReference>
<accession>A0ABQ0CLL1</accession>
<evidence type="ECO:0000256" key="6">
    <source>
        <dbReference type="ARBA" id="ARBA00025747"/>
    </source>
</evidence>
<evidence type="ECO:0000313" key="12">
    <source>
        <dbReference type="Proteomes" id="UP001562357"/>
    </source>
</evidence>
<feature type="compositionally biased region" description="Low complexity" evidence="8">
    <location>
        <begin position="424"/>
        <end position="435"/>
    </location>
</feature>
<evidence type="ECO:0000256" key="4">
    <source>
        <dbReference type="ARBA" id="ARBA00023204"/>
    </source>
</evidence>
<keyword evidence="3" id="KW-0238">DNA-binding</keyword>